<evidence type="ECO:0000313" key="2">
    <source>
        <dbReference type="EMBL" id="SES12454.1"/>
    </source>
</evidence>
<gene>
    <name evidence="2" type="ORF">SAMN04487884_11987</name>
</gene>
<dbReference type="Pfam" id="PF00535">
    <property type="entry name" value="Glycos_transf_2"/>
    <property type="match status" value="1"/>
</dbReference>
<dbReference type="SUPFAM" id="SSF53448">
    <property type="entry name" value="Nucleotide-diphospho-sugar transferases"/>
    <property type="match status" value="1"/>
</dbReference>
<dbReference type="PANTHER" id="PTHR22916:SF3">
    <property type="entry name" value="UDP-GLCNAC:BETAGAL BETA-1,3-N-ACETYLGLUCOSAMINYLTRANSFERASE-LIKE PROTEIN 1"/>
    <property type="match status" value="1"/>
</dbReference>
<dbReference type="InterPro" id="IPR001173">
    <property type="entry name" value="Glyco_trans_2-like"/>
</dbReference>
<organism evidence="2 3">
    <name type="scientific">Butyrivibrio fibrisolvens</name>
    <dbReference type="NCBI Taxonomy" id="831"/>
    <lineage>
        <taxon>Bacteria</taxon>
        <taxon>Bacillati</taxon>
        <taxon>Bacillota</taxon>
        <taxon>Clostridia</taxon>
        <taxon>Lachnospirales</taxon>
        <taxon>Lachnospiraceae</taxon>
        <taxon>Butyrivibrio</taxon>
    </lineage>
</organism>
<dbReference type="InterPro" id="IPR029044">
    <property type="entry name" value="Nucleotide-diphossugar_trans"/>
</dbReference>
<dbReference type="RefSeq" id="WP_074757238.1">
    <property type="nucleotide sequence ID" value="NZ_FOGJ01000019.1"/>
</dbReference>
<sequence>MELVSVIIPVYNQEKYLNKCIDTVLTGTYENVECIIVDDGSTDNSPALCDEYKKDKRVKVIHKPNGGLTSARKAGFDVSKGEYITFIDSDDYVTKDYVEKLFKALTDAGADMSICGHYRDEDGKIIENTYPIPDRILDGNITNDYILPIIGKIYAPGYENFPGYVWGKLYKRECITDKCFVSEREVYTEDDIFQMYVCENVNKIVFIKDKLVYYRDNVKSLTRRYRNGMWDMLKKRHMLVEEYFKAHNIKDKDRLIASAFYAIYVSVTNSYLHGNVTECVNELRAIRKDPFAVKTLKEVRIKLLRPRQKMFYMLFKLRCYHLVYHFRNTMF</sequence>
<keyword evidence="2" id="KW-0808">Transferase</keyword>
<protein>
    <submittedName>
        <fullName evidence="2">Glycosyltransferase involved in cell wall bisynthesis</fullName>
    </submittedName>
</protein>
<evidence type="ECO:0000313" key="3">
    <source>
        <dbReference type="Proteomes" id="UP000182584"/>
    </source>
</evidence>
<dbReference type="GO" id="GO:0016758">
    <property type="term" value="F:hexosyltransferase activity"/>
    <property type="evidence" value="ECO:0007669"/>
    <property type="project" value="UniProtKB-ARBA"/>
</dbReference>
<dbReference type="Gene3D" id="3.90.550.10">
    <property type="entry name" value="Spore Coat Polysaccharide Biosynthesis Protein SpsA, Chain A"/>
    <property type="match status" value="1"/>
</dbReference>
<evidence type="ECO:0000259" key="1">
    <source>
        <dbReference type="Pfam" id="PF00535"/>
    </source>
</evidence>
<dbReference type="Proteomes" id="UP000182584">
    <property type="component" value="Unassembled WGS sequence"/>
</dbReference>
<proteinExistence type="predicted"/>
<dbReference type="AlphaFoldDB" id="A0A1H9UTI8"/>
<name>A0A1H9UTI8_BUTFI</name>
<feature type="domain" description="Glycosyltransferase 2-like" evidence="1">
    <location>
        <begin position="5"/>
        <end position="123"/>
    </location>
</feature>
<dbReference type="PANTHER" id="PTHR22916">
    <property type="entry name" value="GLYCOSYLTRANSFERASE"/>
    <property type="match status" value="1"/>
</dbReference>
<dbReference type="EMBL" id="FOGJ01000019">
    <property type="protein sequence ID" value="SES12454.1"/>
    <property type="molecule type" value="Genomic_DNA"/>
</dbReference>
<reference evidence="2 3" key="1">
    <citation type="submission" date="2016-10" db="EMBL/GenBank/DDBJ databases">
        <authorList>
            <person name="de Groot N.N."/>
        </authorList>
    </citation>
    <scope>NUCLEOTIDE SEQUENCE [LARGE SCALE GENOMIC DNA]</scope>
    <source>
        <strain evidence="2 3">AR40</strain>
    </source>
</reference>
<accession>A0A1H9UTI8</accession>